<dbReference type="STRING" id="284581.AMD01_18610"/>
<keyword evidence="4" id="KW-1185">Reference proteome</keyword>
<dbReference type="EMBL" id="LILC01000026">
    <property type="protein sequence ID" value="KOO42289.1"/>
    <property type="molecule type" value="Genomic_DNA"/>
</dbReference>
<proteinExistence type="predicted"/>
<dbReference type="AlphaFoldDB" id="A0A0M0KTZ4"/>
<keyword evidence="1" id="KW-1133">Transmembrane helix</keyword>
<sequence length="404" mass="46793">MKKIFQSFKVVFVAFLVGVAFVATFSYAMFQGGFVSWFLFYSFLPFLLYVLGLFIYPLSGFEVTRHMNQTSYQAGDSLHCTITLRRRTRFPLFFLIVEDILPAHLSNRYEQHISKRMVYPLFKREISIEYTLEHLPRGEHSFSEVRIYTSDLLGLLNKEAYFSGRTQFLVYPHMVKVRNHSLMMDFETGGLSTPFRVHRENALVSGTREYEPGDRVSWIDWKSSAKKNTLISKEYDSQQSNQMVVVFDGIREGGFENRVITAASLMNAYRKENSQIGFVSIGYQDEAVRSIQSDHDLYNVLYHLAKVQPDPSKTFVNELSAAFLRYRDVPIFMVVTYSVDQTLSRLIQTMLRPSMHVWVLVVKEGSERLEAEEVSAIYSLEKRNCVVKVIYPEELSKGFLEVGK</sequence>
<name>A0A0M0KTZ4_9BACI</name>
<evidence type="ECO:0000313" key="4">
    <source>
        <dbReference type="Proteomes" id="UP000037558"/>
    </source>
</evidence>
<gene>
    <name evidence="3" type="ORF">AMD01_18610</name>
</gene>
<dbReference type="PATRIC" id="fig|284581.3.peg.1863"/>
<dbReference type="PANTHER" id="PTHR34351">
    <property type="entry name" value="SLR1927 PROTEIN-RELATED"/>
    <property type="match status" value="1"/>
</dbReference>
<keyword evidence="1" id="KW-0472">Membrane</keyword>
<dbReference type="Pfam" id="PF01882">
    <property type="entry name" value="DUF58"/>
    <property type="match status" value="1"/>
</dbReference>
<dbReference type="InterPro" id="IPR002881">
    <property type="entry name" value="DUF58"/>
</dbReference>
<evidence type="ECO:0000313" key="3">
    <source>
        <dbReference type="EMBL" id="KOO42289.1"/>
    </source>
</evidence>
<dbReference type="Proteomes" id="UP000037558">
    <property type="component" value="Unassembled WGS sequence"/>
</dbReference>
<feature type="transmembrane region" description="Helical" evidence="1">
    <location>
        <begin position="7"/>
        <end position="28"/>
    </location>
</feature>
<keyword evidence="1" id="KW-0812">Transmembrane</keyword>
<feature type="transmembrane region" description="Helical" evidence="1">
    <location>
        <begin position="34"/>
        <end position="58"/>
    </location>
</feature>
<protein>
    <recommendedName>
        <fullName evidence="2">DUF58 domain-containing protein</fullName>
    </recommendedName>
</protein>
<dbReference type="PANTHER" id="PTHR34351:SF2">
    <property type="entry name" value="DUF58 DOMAIN-CONTAINING PROTEIN"/>
    <property type="match status" value="1"/>
</dbReference>
<reference evidence="4" key="1">
    <citation type="submission" date="2015-08" db="EMBL/GenBank/DDBJ databases">
        <title>Fjat-14210 dsm16467.</title>
        <authorList>
            <person name="Liu B."/>
            <person name="Wang J."/>
            <person name="Zhu Y."/>
            <person name="Liu G."/>
            <person name="Chen Q."/>
            <person name="Chen Z."/>
            <person name="Lan J."/>
            <person name="Che J."/>
            <person name="Ge C."/>
            <person name="Shi H."/>
            <person name="Pan Z."/>
            <person name="Liu X."/>
        </authorList>
    </citation>
    <scope>NUCLEOTIDE SEQUENCE [LARGE SCALE GENOMIC DNA]</scope>
    <source>
        <strain evidence="4">DSM 16467</strain>
    </source>
</reference>
<accession>A0A0M0KTZ4</accession>
<dbReference type="RefSeq" id="WP_053402951.1">
    <property type="nucleotide sequence ID" value="NZ_LILC01000026.1"/>
</dbReference>
<evidence type="ECO:0000259" key="2">
    <source>
        <dbReference type="Pfam" id="PF01882"/>
    </source>
</evidence>
<feature type="domain" description="DUF58" evidence="2">
    <location>
        <begin position="207"/>
        <end position="315"/>
    </location>
</feature>
<comment type="caution">
    <text evidence="3">The sequence shown here is derived from an EMBL/GenBank/DDBJ whole genome shotgun (WGS) entry which is preliminary data.</text>
</comment>
<evidence type="ECO:0000256" key="1">
    <source>
        <dbReference type="SAM" id="Phobius"/>
    </source>
</evidence>
<organism evidence="3 4">
    <name type="scientific">Priestia koreensis</name>
    <dbReference type="NCBI Taxonomy" id="284581"/>
    <lineage>
        <taxon>Bacteria</taxon>
        <taxon>Bacillati</taxon>
        <taxon>Bacillota</taxon>
        <taxon>Bacilli</taxon>
        <taxon>Bacillales</taxon>
        <taxon>Bacillaceae</taxon>
        <taxon>Priestia</taxon>
    </lineage>
</organism>